<proteinExistence type="predicted"/>
<protein>
    <recommendedName>
        <fullName evidence="2">Amine oxidase domain-containing protein</fullName>
    </recommendedName>
</protein>
<organism evidence="3 4">
    <name type="scientific">Durusdinium trenchii</name>
    <dbReference type="NCBI Taxonomy" id="1381693"/>
    <lineage>
        <taxon>Eukaryota</taxon>
        <taxon>Sar</taxon>
        <taxon>Alveolata</taxon>
        <taxon>Dinophyceae</taxon>
        <taxon>Suessiales</taxon>
        <taxon>Symbiodiniaceae</taxon>
        <taxon>Durusdinium</taxon>
    </lineage>
</organism>
<gene>
    <name evidence="3" type="ORF">CCMP2556_LOCUS35059</name>
</gene>
<dbReference type="InterPro" id="IPR002937">
    <property type="entry name" value="Amino_oxidase"/>
</dbReference>
<evidence type="ECO:0000313" key="3">
    <source>
        <dbReference type="EMBL" id="CAK9071310.1"/>
    </source>
</evidence>
<name>A0ABP0P5J5_9DINO</name>
<evidence type="ECO:0000313" key="4">
    <source>
        <dbReference type="Proteomes" id="UP001642484"/>
    </source>
</evidence>
<sequence>MEFRHGRSMLVRNIWRLAVLRICSVAGTEEAQSCETETRCPGRIIVVGAGLAGLVAAQSLRHANCDVVVLEANDHVGGRAAGILHGPFEGLEQGAQWIHGGERNVVMMALLHLYNMPTLRVGGNTDFEGDDEKHHFFADRFNDSLKAQAFRQYEEAKVLFERAAQIRKSDVSVRDAWATVLSKLPQRDAELLEWQLRVRSEQNWATQMDDVGLRLAELATYSDFDSSAPHHGGDFRFTSSGELLAKLSEGLDLRLNTKVKSIHFEKDDRLMVQTDQTIYQGAAVIVTASLAVLQRHQIHFHPPMPSSFLAALGRFQMGQLGKLFVKFTPGQCPIGETTYLLSRLVSRTSRRLLYYCIREDVPSTVALVCLVGGPSYEAARQCTVHEVVQELKEMYPHMAPGAVEDVHFVSFEEDPHVLGSWTSGKVGSSSSDFDIFQQKNSRGLYFAGEHTCRLMYGSLQAAAVSGARAALQVISATDLSSAWPFFQKNLLPDLAKPSIMMQAMQAARTKTR</sequence>
<dbReference type="EMBL" id="CAXAMN010022600">
    <property type="protein sequence ID" value="CAK9071310.1"/>
    <property type="molecule type" value="Genomic_DNA"/>
</dbReference>
<feature type="domain" description="Amine oxidase" evidence="2">
    <location>
        <begin position="51"/>
        <end position="474"/>
    </location>
</feature>
<reference evidence="3 4" key="1">
    <citation type="submission" date="2024-02" db="EMBL/GenBank/DDBJ databases">
        <authorList>
            <person name="Chen Y."/>
            <person name="Shah S."/>
            <person name="Dougan E. K."/>
            <person name="Thang M."/>
            <person name="Chan C."/>
        </authorList>
    </citation>
    <scope>NUCLEOTIDE SEQUENCE [LARGE SCALE GENOMIC DNA]</scope>
</reference>
<comment type="caution">
    <text evidence="3">The sequence shown here is derived from an EMBL/GenBank/DDBJ whole genome shotgun (WGS) entry which is preliminary data.</text>
</comment>
<dbReference type="Gene3D" id="3.90.660.10">
    <property type="match status" value="1"/>
</dbReference>
<dbReference type="PANTHER" id="PTHR10742">
    <property type="entry name" value="FLAVIN MONOAMINE OXIDASE"/>
    <property type="match status" value="1"/>
</dbReference>
<accession>A0ABP0P5J5</accession>
<evidence type="ECO:0000256" key="1">
    <source>
        <dbReference type="SAM" id="SignalP"/>
    </source>
</evidence>
<dbReference type="PANTHER" id="PTHR10742:SF410">
    <property type="entry name" value="LYSINE-SPECIFIC HISTONE DEMETHYLASE 2"/>
    <property type="match status" value="1"/>
</dbReference>
<keyword evidence="4" id="KW-1185">Reference proteome</keyword>
<dbReference type="InterPro" id="IPR036188">
    <property type="entry name" value="FAD/NAD-bd_sf"/>
</dbReference>
<feature type="chain" id="PRO_5047047288" description="Amine oxidase domain-containing protein" evidence="1">
    <location>
        <begin position="32"/>
        <end position="512"/>
    </location>
</feature>
<dbReference type="Pfam" id="PF01593">
    <property type="entry name" value="Amino_oxidase"/>
    <property type="match status" value="1"/>
</dbReference>
<evidence type="ECO:0000259" key="2">
    <source>
        <dbReference type="Pfam" id="PF01593"/>
    </source>
</evidence>
<dbReference type="Gene3D" id="3.50.50.60">
    <property type="entry name" value="FAD/NAD(P)-binding domain"/>
    <property type="match status" value="1"/>
</dbReference>
<feature type="signal peptide" evidence="1">
    <location>
        <begin position="1"/>
        <end position="31"/>
    </location>
</feature>
<keyword evidence="1" id="KW-0732">Signal</keyword>
<dbReference type="Proteomes" id="UP001642484">
    <property type="component" value="Unassembled WGS sequence"/>
</dbReference>
<dbReference type="InterPro" id="IPR050281">
    <property type="entry name" value="Flavin_monoamine_oxidase"/>
</dbReference>
<dbReference type="SUPFAM" id="SSF51905">
    <property type="entry name" value="FAD/NAD(P)-binding domain"/>
    <property type="match status" value="1"/>
</dbReference>